<keyword evidence="2" id="KW-0812">Transmembrane</keyword>
<feature type="non-terminal residue" evidence="3">
    <location>
        <position position="160"/>
    </location>
</feature>
<keyword evidence="2" id="KW-1133">Transmembrane helix</keyword>
<protein>
    <submittedName>
        <fullName evidence="3">Uncharacterized protein</fullName>
    </submittedName>
</protein>
<sequence length="160" mass="17327">MQAGRNQDGDTAGIQLTQANPWLSKVFKKANQQSQNMTSTKSSEKVSGPRAPLAEDEEDIYRQLTPKNNLQLITPTLLTGSGKDKNVEDGHVVGGLLGSVAELARAASKRSNRMQLTMSILANLTVLSSGMGLGYSAITLHSLTREDDPLRLNTEQASWF</sequence>
<evidence type="ECO:0000256" key="2">
    <source>
        <dbReference type="SAM" id="Phobius"/>
    </source>
</evidence>
<evidence type="ECO:0000256" key="1">
    <source>
        <dbReference type="SAM" id="MobiDB-lite"/>
    </source>
</evidence>
<proteinExistence type="predicted"/>
<feature type="region of interest" description="Disordered" evidence="1">
    <location>
        <begin position="25"/>
        <end position="55"/>
    </location>
</feature>
<name>A0ABD1CVM5_CULPP</name>
<comment type="caution">
    <text evidence="3">The sequence shown here is derived from an EMBL/GenBank/DDBJ whole genome shotgun (WGS) entry which is preliminary data.</text>
</comment>
<dbReference type="AlphaFoldDB" id="A0ABD1CVM5"/>
<gene>
    <name evidence="3" type="ORF">pipiens_014180</name>
</gene>
<evidence type="ECO:0000313" key="3">
    <source>
        <dbReference type="EMBL" id="KAL1380459.1"/>
    </source>
</evidence>
<feature type="transmembrane region" description="Helical" evidence="2">
    <location>
        <begin position="120"/>
        <end position="143"/>
    </location>
</feature>
<organism evidence="3 4">
    <name type="scientific">Culex pipiens pipiens</name>
    <name type="common">Northern house mosquito</name>
    <dbReference type="NCBI Taxonomy" id="38569"/>
    <lineage>
        <taxon>Eukaryota</taxon>
        <taxon>Metazoa</taxon>
        <taxon>Ecdysozoa</taxon>
        <taxon>Arthropoda</taxon>
        <taxon>Hexapoda</taxon>
        <taxon>Insecta</taxon>
        <taxon>Pterygota</taxon>
        <taxon>Neoptera</taxon>
        <taxon>Endopterygota</taxon>
        <taxon>Diptera</taxon>
        <taxon>Nematocera</taxon>
        <taxon>Culicoidea</taxon>
        <taxon>Culicidae</taxon>
        <taxon>Culicinae</taxon>
        <taxon>Culicini</taxon>
        <taxon>Culex</taxon>
        <taxon>Culex</taxon>
    </lineage>
</organism>
<keyword evidence="2" id="KW-0472">Membrane</keyword>
<evidence type="ECO:0000313" key="4">
    <source>
        <dbReference type="Proteomes" id="UP001562425"/>
    </source>
</evidence>
<feature type="compositionally biased region" description="Polar residues" evidence="1">
    <location>
        <begin position="30"/>
        <end position="41"/>
    </location>
</feature>
<accession>A0ABD1CVM5</accession>
<dbReference type="Proteomes" id="UP001562425">
    <property type="component" value="Unassembled WGS sequence"/>
</dbReference>
<reference evidence="3 4" key="1">
    <citation type="submission" date="2024-05" db="EMBL/GenBank/DDBJ databases">
        <title>Culex pipiens pipiens assembly and annotation.</title>
        <authorList>
            <person name="Alout H."/>
            <person name="Durand T."/>
        </authorList>
    </citation>
    <scope>NUCLEOTIDE SEQUENCE [LARGE SCALE GENOMIC DNA]</scope>
    <source>
        <strain evidence="3">HA-2024</strain>
        <tissue evidence="3">Whole body</tissue>
    </source>
</reference>
<dbReference type="EMBL" id="JBEHCU010009119">
    <property type="protein sequence ID" value="KAL1380459.1"/>
    <property type="molecule type" value="Genomic_DNA"/>
</dbReference>
<keyword evidence="4" id="KW-1185">Reference proteome</keyword>